<evidence type="ECO:0000313" key="2">
    <source>
        <dbReference type="Proteomes" id="UP000235034"/>
    </source>
</evidence>
<proteinExistence type="predicted"/>
<dbReference type="AlphaFoldDB" id="A0A2N5J0C4"/>
<comment type="caution">
    <text evidence="1">The sequence shown here is derived from an EMBL/GenBank/DDBJ whole genome shotgun (WGS) entry which is preliminary data.</text>
</comment>
<reference evidence="1 2" key="1">
    <citation type="submission" date="2017-07" db="EMBL/GenBank/DDBJ databases">
        <title>Bifidobacterium novel species.</title>
        <authorList>
            <person name="Lugli G.A."/>
            <person name="Milani C."/>
            <person name="Duranti S."/>
            <person name="Mangifesta M."/>
        </authorList>
    </citation>
    <scope>NUCLEOTIDE SEQUENCE [LARGE SCALE GENOMIC DNA]</scope>
    <source>
        <strain evidence="1 2">77</strain>
    </source>
</reference>
<organism evidence="1 2">
    <name type="scientific">Bifidobacterium parmae</name>
    <dbReference type="NCBI Taxonomy" id="361854"/>
    <lineage>
        <taxon>Bacteria</taxon>
        <taxon>Bacillati</taxon>
        <taxon>Actinomycetota</taxon>
        <taxon>Actinomycetes</taxon>
        <taxon>Bifidobacteriales</taxon>
        <taxon>Bifidobacteriaceae</taxon>
        <taxon>Bifidobacterium</taxon>
    </lineage>
</organism>
<evidence type="ECO:0000313" key="1">
    <source>
        <dbReference type="EMBL" id="PLS27654.1"/>
    </source>
</evidence>
<accession>A0A2N5J0C4</accession>
<name>A0A2N5J0C4_9BIFI</name>
<gene>
    <name evidence="1" type="ORF">Uis4E_1499</name>
</gene>
<dbReference type="Proteomes" id="UP000235034">
    <property type="component" value="Unassembled WGS sequence"/>
</dbReference>
<keyword evidence="2" id="KW-1185">Reference proteome</keyword>
<sequence length="302" mass="34748">MAPTDTEFKAIQRRMRSGAIVKPFRGLYAQTDYWNALDRYERIRHIVRALAKRHPDWVFSGPTAAVMHRLDCSYRLAWPLHVVGSPDAHYRNTSRLRRYVISDPEVVELEGVKVTGLLRTLFDCAATLDLRYSLAPIDSSVRSGFVDKDVLLAYPSSVKYSSHRRTVMRAFDLADARSENGGESSARGMLHDMGCPPDDIQVEFPCLDYPNRRHRVDFLWRISRDGTSDDGQVALEFDGTRKYVDPDMTSGRAIREVVDDERRRQQCLERQGLSVVRMHANELDAPWRVIHELEEQGVRRTK</sequence>
<dbReference type="EMBL" id="NMWT01000022">
    <property type="protein sequence ID" value="PLS27654.1"/>
    <property type="molecule type" value="Genomic_DNA"/>
</dbReference>
<protein>
    <submittedName>
        <fullName evidence="1">CTP synthase</fullName>
    </submittedName>
</protein>